<name>A0A0A2XG50_9PAST</name>
<dbReference type="Pfam" id="PF04383">
    <property type="entry name" value="KilA-N"/>
    <property type="match status" value="1"/>
</dbReference>
<protein>
    <recommendedName>
        <fullName evidence="1">KilA-N domain-containing protein</fullName>
    </recommendedName>
</protein>
<sequence length="229" mass="25917">MKNLTILNTSIRTLDNLYSLNDLHIASGNDPKHRPTFFIRNEQTQALISELNAEKVTCENSHSSDLRSSVLVVKNGVGTYACQELVIAYAAWISAAFHLKVIRAFMALNGIGTHPQQLALPEPEKTFSTELSEYELQTLVWLWIAMSEQQQLIKHLTPALQQLGSSFAPKAHSLVAEFSPVLADANQLLNKLTQEIAFEPHKDNNWTRSLPRLRQFADKQKRPQLRNNF</sequence>
<dbReference type="RefSeq" id="WP_039137045.1">
    <property type="nucleotide sequence ID" value="NZ_JPXY01000061.1"/>
</dbReference>
<dbReference type="AlphaFoldDB" id="A0A0A2XG50"/>
<feature type="domain" description="KilA-N" evidence="1">
    <location>
        <begin position="1"/>
        <end position="108"/>
    </location>
</feature>
<proteinExistence type="predicted"/>
<dbReference type="InterPro" id="IPR018876">
    <property type="entry name" value="Phage_P22_antirepressor_C"/>
</dbReference>
<comment type="caution">
    <text evidence="2">The sequence shown here is derived from an EMBL/GenBank/DDBJ whole genome shotgun (WGS) entry which is preliminary data.</text>
</comment>
<evidence type="ECO:0000259" key="1">
    <source>
        <dbReference type="PROSITE" id="PS51301"/>
    </source>
</evidence>
<keyword evidence="3" id="KW-1185">Reference proteome</keyword>
<gene>
    <name evidence="2" type="ORF">P375_11340</name>
</gene>
<reference evidence="2 3" key="1">
    <citation type="submission" date="2014-08" db="EMBL/GenBank/DDBJ databases">
        <title>Chaperone-usher fimbriae in a diverse selection of Gallibacterium genomes.</title>
        <authorList>
            <person name="Kudirkiene E."/>
            <person name="Bager R.J."/>
            <person name="Johnson T.J."/>
            <person name="Bojesen A.M."/>
        </authorList>
    </citation>
    <scope>NUCLEOTIDE SEQUENCE [LARGE SCALE GENOMIC DNA]</scope>
    <source>
        <strain evidence="2 3">CCM5976</strain>
    </source>
</reference>
<dbReference type="SMART" id="SM01252">
    <property type="entry name" value="KilA-N"/>
    <property type="match status" value="1"/>
</dbReference>
<dbReference type="Proteomes" id="UP000030418">
    <property type="component" value="Unassembled WGS sequence"/>
</dbReference>
<evidence type="ECO:0000313" key="2">
    <source>
        <dbReference type="EMBL" id="KGQ29997.1"/>
    </source>
</evidence>
<accession>A0A0A2XG50</accession>
<dbReference type="InterPro" id="IPR018004">
    <property type="entry name" value="KilA/APSES_HTH"/>
</dbReference>
<dbReference type="InterPro" id="IPR017880">
    <property type="entry name" value="KilA_N"/>
</dbReference>
<dbReference type="PROSITE" id="PS51301">
    <property type="entry name" value="KILA_N"/>
    <property type="match status" value="1"/>
</dbReference>
<organism evidence="2 3">
    <name type="scientific">Gallibacterium genomosp. 2</name>
    <dbReference type="NCBI Taxonomy" id="155517"/>
    <lineage>
        <taxon>Bacteria</taxon>
        <taxon>Pseudomonadati</taxon>
        <taxon>Pseudomonadota</taxon>
        <taxon>Gammaproteobacteria</taxon>
        <taxon>Pasteurellales</taxon>
        <taxon>Pasteurellaceae</taxon>
        <taxon>Gallibacterium</taxon>
    </lineage>
</organism>
<dbReference type="Pfam" id="PF10548">
    <property type="entry name" value="P22_AR_C"/>
    <property type="match status" value="1"/>
</dbReference>
<evidence type="ECO:0000313" key="3">
    <source>
        <dbReference type="Proteomes" id="UP000030418"/>
    </source>
</evidence>
<dbReference type="EMBL" id="JPXY01000061">
    <property type="protein sequence ID" value="KGQ29997.1"/>
    <property type="molecule type" value="Genomic_DNA"/>
</dbReference>